<dbReference type="Gene3D" id="2.180.10.10">
    <property type="entry name" value="RHS repeat-associated core"/>
    <property type="match status" value="2"/>
</dbReference>
<dbReference type="PANTHER" id="PTHR32305:SF15">
    <property type="entry name" value="PROTEIN RHSA-RELATED"/>
    <property type="match status" value="1"/>
</dbReference>
<dbReference type="InterPro" id="IPR031325">
    <property type="entry name" value="RHS_repeat"/>
</dbReference>
<reference evidence="7 8" key="1">
    <citation type="submission" date="2020-07" db="EMBL/GenBank/DDBJ databases">
        <title>Sequencing the genomes of 1000 actinobacteria strains.</title>
        <authorList>
            <person name="Klenk H.-P."/>
        </authorList>
    </citation>
    <scope>NUCLEOTIDE SEQUENCE [LARGE SCALE GENOMIC DNA]</scope>
    <source>
        <strain evidence="7 8">DSM 44121</strain>
    </source>
</reference>
<feature type="domain" description="Teneurin-like YD-shell" evidence="6">
    <location>
        <begin position="1678"/>
        <end position="1939"/>
    </location>
</feature>
<dbReference type="Pfam" id="PF01833">
    <property type="entry name" value="TIG"/>
    <property type="match status" value="1"/>
</dbReference>
<feature type="region of interest" description="Disordered" evidence="2">
    <location>
        <begin position="31"/>
        <end position="73"/>
    </location>
</feature>
<dbReference type="Pfam" id="PF05593">
    <property type="entry name" value="RHS_repeat"/>
    <property type="match status" value="8"/>
</dbReference>
<dbReference type="Gene3D" id="2.60.120.380">
    <property type="match status" value="1"/>
</dbReference>
<dbReference type="PANTHER" id="PTHR32305">
    <property type="match status" value="1"/>
</dbReference>
<feature type="domain" description="DUF6531" evidence="5">
    <location>
        <begin position="1036"/>
        <end position="1111"/>
    </location>
</feature>
<protein>
    <submittedName>
        <fullName evidence="7">RHS repeat-associated protein</fullName>
    </submittedName>
</protein>
<dbReference type="Pfam" id="PF20148">
    <property type="entry name" value="DUF6531"/>
    <property type="match status" value="1"/>
</dbReference>
<feature type="chain" id="PRO_5038548742" evidence="3">
    <location>
        <begin position="26"/>
        <end position="2146"/>
    </location>
</feature>
<dbReference type="PRINTS" id="PR00394">
    <property type="entry name" value="RHSPROTEIN"/>
</dbReference>
<accession>A0A7W3J5Z8</accession>
<evidence type="ECO:0000256" key="1">
    <source>
        <dbReference type="ARBA" id="ARBA00022737"/>
    </source>
</evidence>
<dbReference type="Pfam" id="PF25023">
    <property type="entry name" value="TEN_YD-shell"/>
    <property type="match status" value="1"/>
</dbReference>
<feature type="region of interest" description="Disordered" evidence="2">
    <location>
        <begin position="722"/>
        <end position="768"/>
    </location>
</feature>
<name>A0A7W3J5Z8_9MICO</name>
<evidence type="ECO:0000256" key="2">
    <source>
        <dbReference type="SAM" id="MobiDB-lite"/>
    </source>
</evidence>
<dbReference type="InterPro" id="IPR013783">
    <property type="entry name" value="Ig-like_fold"/>
</dbReference>
<dbReference type="Gene3D" id="2.60.40.10">
    <property type="entry name" value="Immunoglobulins"/>
    <property type="match status" value="2"/>
</dbReference>
<dbReference type="InterPro" id="IPR050708">
    <property type="entry name" value="T6SS_VgrG/RHS"/>
</dbReference>
<keyword evidence="1" id="KW-0677">Repeat</keyword>
<comment type="caution">
    <text evidence="7">The sequence shown here is derived from an EMBL/GenBank/DDBJ whole genome shotgun (WGS) entry which is preliminary data.</text>
</comment>
<proteinExistence type="predicted"/>
<gene>
    <name evidence="7" type="ORF">FHX71_000888</name>
</gene>
<evidence type="ECO:0000259" key="4">
    <source>
        <dbReference type="Pfam" id="PF01833"/>
    </source>
</evidence>
<dbReference type="InterPro" id="IPR056823">
    <property type="entry name" value="TEN-like_YD-shell"/>
</dbReference>
<dbReference type="EMBL" id="JACGWV010000001">
    <property type="protein sequence ID" value="MBA8806946.1"/>
    <property type="molecule type" value="Genomic_DNA"/>
</dbReference>
<dbReference type="InterPro" id="IPR022385">
    <property type="entry name" value="Rhs_assc_core"/>
</dbReference>
<dbReference type="Proteomes" id="UP000540568">
    <property type="component" value="Unassembled WGS sequence"/>
</dbReference>
<dbReference type="InterPro" id="IPR006530">
    <property type="entry name" value="YD"/>
</dbReference>
<sequence>MRTQFRIFLSSALAVVMGLSGVPDALTVETAGSRPTAEPAGDASAHTGATDHQGADPEIDASASSTQADVQSLQAGPGGAAEYLYDAAGRLAAVVSDESGEVAEYSYDAAGNITEVDRRSASELSVVSLVPLSAAPGQTVRVFGTGFPTDALEISVGNDVVQVSDVTPTSASFVVPATGSDGPVTVDDGNQSVQGPDLAVVADAVELDQVTPASAVPGAEVVLAGSGFDPDPVANVVTFNGQVAEIASATPTELRVVVPSRAGTGPLEVRTSHGATSWGQDFAIALAGVDPATVESVRRADVGGTAVSIPVTAAGRVALVHFDAPASRRVDIGLTGTTFAGGTRYRVIAPDNEVLADETVSGQTRVQAKGMVPGRTYALLVTPASGSTGQVTVTVSEPVQATATTSGAATSLAINRAGQTARVELDLEAGQNLTLALASSTLGWRWVELLDQDGLSVADEFASGASDAINLGEISSSGTYTVLVRPDTPTTGSVNLTASVRRAAGPISLTGGPTSFVVQRAGQEVAGMIDLNEGDVPTFAMSGSTVGWRWVELFAPDGTRVDYDYSSGTTAVMNGPTITASGTYTVVVRPDGPTTGSVSVTASLRAEADELVLDGGPTSFVVQRAGQEVVARLDLVAGQDAALAWTVTSLGARYIEVFNPQGTRIVSRYSFTSPDSVNLTAVAVTGEYTVVVRPTTTATGSVQMTAATGALTVLLRQGARVARAKDMEQSREPSGSSTRDEREGSDGTLPQWRPDKANLGGADWYTRRPEVDAPKDLEAPAGVTAVAGHVLGLDGAPVTGVTVTAGDDLATTDRAGRFLLKGVSATTPMIVVDGSTANTPIATYGTFRIHVELAQGGTTALPATVWMPALDTENVVELATPTAEETVLTTPYIPGLEVRLPAGTVVRDAEGELVDELGITPIPVDRPPFPLPDNGIVPTYFTVQPGGTFVFPEGAQIVYPNYTGLAPETRVEFWNYDPEERGWYVYGHGTVSEDAQQVVPDDDTRVWSFDGAMFNVPSSEKFNQSRFSDFIDWLSGDPVDLSTGLFTDARTDLAIDDGIAPISIERHYWQGDQASREFGRGQQLSYGMFLYSEDEYQEVDLYLAGGSKVHYERTSRGTGYTDAAFRSVATTGAFRDSTITWNDDGWSLRTRDGLTYWFPDWSRGSAITDRNGNTVTLTRDGADGGGPGQDLTQITSPTGRWIKLAYDSSHRVTEVRDNIGRTVTYTYNSAGRLSTVTNPAGDTTEYTYDTAGRVSTITDARGITFLTNQYDTNGRVARQTLAGGQTYEFDYVLSSWGTVQEARVTHQDGTQRHVTFNNAGVATSDTVVAAGGSSERATTFTRRADNLITQVTDPYGRVSTYDYDDQGRLESTTVLAGTSDEATLGTTVYGRFDQPTRHTDPAGNVTELEYDRRGNIVDYTDAEGRSRTATYTSKGQVKTVTDGAGNTTTLTYAAGDLVATTSANGETARYFTDAVGRRTTTIFQTGATRTVDYDVLNQPVRTTDPLGNFQEYEYDANGNLTTFTDAAGHSTHWTFDDADRIVERTDPLGAADLVTYDLAGRVTATTSRAGRSTTYAYDSFGRIDSTSDAYGTAEVEQVFEYDSLDRLAEVTDSVAGTTSYAYDALDRLTQLNEPTGASSYTYDENSQVISAVVAGQAARLYTYDDTGQLTGVEQGSTNVELTRDIAGRVSEVELPGGWNQSYTYDSNNLVVGLGYDHNGQDKGDLSYAYQPGGQVAAVDGSHANVVLPAARSGLEYDDQNRLVSAGGVPLSYDADGNLLDDGTRTYDWDASGSLESVTQGTSVTEFGYSPTGTRASRSTDGSQTGFVEIGPNVAAELDGDGDPAASLLSGGMDQWFARTHAGGTDAVLTDMLGSPIALGSADGSLAAEYDYDPFGLATVDGDTRGSDLGFTGRQNDGTGLTYHRSRYYQPATGRFISEDPIGFSGGSNLYTYGANAPTTYTDPTGNNPLLIGCLAGAAIDGGIDYTMQRLSGRKVQWGQVGAAAAQGCAIGMLGPLAGTIMKTGRIGADASAAARVADEYATLPLQHITNSGDTVLGHKGWIAKAQARGASYFDIGNQWNVIADRGGSPWFLNRAFLDDRIAAGDRVLVSVPKGRIEEISYLTEEIEYLLENGYQWVNQWALKPKG</sequence>
<keyword evidence="8" id="KW-1185">Reference proteome</keyword>
<dbReference type="InterPro" id="IPR002909">
    <property type="entry name" value="IPT_dom"/>
</dbReference>
<dbReference type="InterPro" id="IPR045351">
    <property type="entry name" value="DUF6531"/>
</dbReference>
<feature type="domain" description="IPT/TIG" evidence="4">
    <location>
        <begin position="208"/>
        <end position="273"/>
    </location>
</feature>
<dbReference type="InterPro" id="IPR014756">
    <property type="entry name" value="Ig_E-set"/>
</dbReference>
<evidence type="ECO:0000313" key="7">
    <source>
        <dbReference type="EMBL" id="MBA8806946.1"/>
    </source>
</evidence>
<dbReference type="GO" id="GO:0005975">
    <property type="term" value="P:carbohydrate metabolic process"/>
    <property type="evidence" value="ECO:0007669"/>
    <property type="project" value="UniProtKB-ARBA"/>
</dbReference>
<keyword evidence="3" id="KW-0732">Signal</keyword>
<feature type="region of interest" description="Disordered" evidence="2">
    <location>
        <begin position="1803"/>
        <end position="1823"/>
    </location>
</feature>
<evidence type="ECO:0000259" key="5">
    <source>
        <dbReference type="Pfam" id="PF20148"/>
    </source>
</evidence>
<dbReference type="RefSeq" id="WP_182614598.1">
    <property type="nucleotide sequence ID" value="NZ_BAAATF010000002.1"/>
</dbReference>
<dbReference type="NCBIfam" id="TIGR01643">
    <property type="entry name" value="YD_repeat_2x"/>
    <property type="match status" value="10"/>
</dbReference>
<evidence type="ECO:0000313" key="8">
    <source>
        <dbReference type="Proteomes" id="UP000540568"/>
    </source>
</evidence>
<organism evidence="7 8">
    <name type="scientific">Promicromonospora sukumoe</name>
    <dbReference type="NCBI Taxonomy" id="88382"/>
    <lineage>
        <taxon>Bacteria</taxon>
        <taxon>Bacillati</taxon>
        <taxon>Actinomycetota</taxon>
        <taxon>Actinomycetes</taxon>
        <taxon>Micrococcales</taxon>
        <taxon>Promicromonosporaceae</taxon>
        <taxon>Promicromonospora</taxon>
    </lineage>
</organism>
<evidence type="ECO:0000256" key="3">
    <source>
        <dbReference type="SAM" id="SignalP"/>
    </source>
</evidence>
<evidence type="ECO:0000259" key="6">
    <source>
        <dbReference type="Pfam" id="PF25023"/>
    </source>
</evidence>
<feature type="compositionally biased region" description="Polar residues" evidence="2">
    <location>
        <begin position="62"/>
        <end position="73"/>
    </location>
</feature>
<feature type="signal peptide" evidence="3">
    <location>
        <begin position="1"/>
        <end position="25"/>
    </location>
</feature>
<dbReference type="SUPFAM" id="SSF81296">
    <property type="entry name" value="E set domains"/>
    <property type="match status" value="1"/>
</dbReference>
<dbReference type="NCBIfam" id="TIGR03696">
    <property type="entry name" value="Rhs_assc_core"/>
    <property type="match status" value="1"/>
</dbReference>